<evidence type="ECO:0000256" key="1">
    <source>
        <dbReference type="ARBA" id="ARBA00010141"/>
    </source>
</evidence>
<evidence type="ECO:0000256" key="3">
    <source>
        <dbReference type="ARBA" id="ARBA00022801"/>
    </source>
</evidence>
<sequence length="455" mass="50564">MKLTLIGGGGVRAVLFTKSLTLKAEQAGITKLALLDNDAAQLEIISQLCQVVIAQSGIRLELESYTDAGAALRDAAFIVTTIRTGKEQSRYIDEQIALNRGVIGQETTGPAGFSMALRTIPVLLDYCKLAQEVAPDAWMFNFSNPSGLVTQALRNAGYDRVIGICDTPSHTKLRMAEAMGVDPSALYVEFFGLNHLSWIRKAIYEGEDVLERLKNDADFLSRVDEFKMFDPDLLKSLPYLPNEYLYYYYHREQAMDNIVKAGMTRGQMIAQNNAEMLAALKQLNILNQPEQALQTYMYYSQKREASYMAIETNGKSKHVPPAEQLQLPNTLGYAGVMLDFVDSLQTGAEHNIVLSVPNQGSIAGFRDEDVVEVSCTITAEGATPVHIGDIPEAMYLLMRNVKHFERLTIEAIHHKSKELAIEALTSHPLVGSYSLAKQLVNDYLQAYQPILGDWR</sequence>
<feature type="domain" description="Glycosyl hydrolase family 4 C-terminal" evidence="12">
    <location>
        <begin position="190"/>
        <end position="430"/>
    </location>
</feature>
<keyword evidence="5 9" id="KW-0464">Manganese</keyword>
<dbReference type="Pfam" id="PF11975">
    <property type="entry name" value="Glyco_hydro_4C"/>
    <property type="match status" value="1"/>
</dbReference>
<dbReference type="EMBL" id="VNHS01000003">
    <property type="protein sequence ID" value="TYP76700.1"/>
    <property type="molecule type" value="Genomic_DNA"/>
</dbReference>
<dbReference type="InterPro" id="IPR015955">
    <property type="entry name" value="Lactate_DH/Glyco_Ohase_4_C"/>
</dbReference>
<feature type="binding site" evidence="8">
    <location>
        <position position="144"/>
    </location>
    <ligand>
        <name>substrate</name>
    </ligand>
</feature>
<evidence type="ECO:0000256" key="10">
    <source>
        <dbReference type="PIRSR" id="PIRSR601088-4"/>
    </source>
</evidence>
<gene>
    <name evidence="13" type="ORF">BCM02_103364</name>
</gene>
<name>A0A5S5CEC7_9BACL</name>
<comment type="cofactor">
    <cofactor evidence="11">
        <name>NAD(+)</name>
        <dbReference type="ChEBI" id="CHEBI:57540"/>
    </cofactor>
    <text evidence="11">Binds 1 NAD(+) per subunit.</text>
</comment>
<organism evidence="13 14">
    <name type="scientific">Paenibacillus methanolicus</name>
    <dbReference type="NCBI Taxonomy" id="582686"/>
    <lineage>
        <taxon>Bacteria</taxon>
        <taxon>Bacillati</taxon>
        <taxon>Bacillota</taxon>
        <taxon>Bacilli</taxon>
        <taxon>Bacillales</taxon>
        <taxon>Paenibacillaceae</taxon>
        <taxon>Paenibacillus</taxon>
    </lineage>
</organism>
<dbReference type="InterPro" id="IPR036291">
    <property type="entry name" value="NAD(P)-bd_dom_sf"/>
</dbReference>
<dbReference type="PANTHER" id="PTHR32092:SF5">
    <property type="entry name" value="6-PHOSPHO-BETA-GLUCOSIDASE"/>
    <property type="match status" value="1"/>
</dbReference>
<dbReference type="Gene3D" id="3.90.110.10">
    <property type="entry name" value="Lactate dehydrogenase/glycoside hydrolase, family 4, C-terminal"/>
    <property type="match status" value="1"/>
</dbReference>
<comment type="caution">
    <text evidence="13">The sequence shown here is derived from an EMBL/GenBank/DDBJ whole genome shotgun (WGS) entry which is preliminary data.</text>
</comment>
<dbReference type="GO" id="GO:0004553">
    <property type="term" value="F:hydrolase activity, hydrolyzing O-glycosyl compounds"/>
    <property type="evidence" value="ECO:0007669"/>
    <property type="project" value="InterPro"/>
</dbReference>
<dbReference type="InterPro" id="IPR022616">
    <property type="entry name" value="Glyco_hydro_4_C"/>
</dbReference>
<dbReference type="AlphaFoldDB" id="A0A5S5CEC7"/>
<evidence type="ECO:0000256" key="9">
    <source>
        <dbReference type="PIRSR" id="PIRSR601088-3"/>
    </source>
</evidence>
<dbReference type="GO" id="GO:0046872">
    <property type="term" value="F:metal ion binding"/>
    <property type="evidence" value="ECO:0007669"/>
    <property type="project" value="UniProtKB-KW"/>
</dbReference>
<feature type="binding site" evidence="8">
    <location>
        <position position="90"/>
    </location>
    <ligand>
        <name>substrate</name>
    </ligand>
</feature>
<dbReference type="SUPFAM" id="SSF56327">
    <property type="entry name" value="LDH C-terminal domain-like"/>
    <property type="match status" value="1"/>
</dbReference>
<evidence type="ECO:0000313" key="14">
    <source>
        <dbReference type="Proteomes" id="UP000323257"/>
    </source>
</evidence>
<keyword evidence="9" id="KW-0533">Nickel</keyword>
<evidence type="ECO:0000259" key="12">
    <source>
        <dbReference type="Pfam" id="PF11975"/>
    </source>
</evidence>
<comment type="similarity">
    <text evidence="1 11">Belongs to the glycosyl hydrolase 4 family.</text>
</comment>
<dbReference type="Proteomes" id="UP000323257">
    <property type="component" value="Unassembled WGS sequence"/>
</dbReference>
<proteinExistence type="inferred from homology"/>
<feature type="active site" description="Proton acceptor" evidence="7">
    <location>
        <position position="244"/>
    </location>
</feature>
<evidence type="ECO:0000256" key="7">
    <source>
        <dbReference type="PIRSR" id="PIRSR601088-1"/>
    </source>
</evidence>
<evidence type="ECO:0000256" key="6">
    <source>
        <dbReference type="ARBA" id="ARBA00023295"/>
    </source>
</evidence>
<dbReference type="InterPro" id="IPR019802">
    <property type="entry name" value="GlycHydrolase_4_CS"/>
</dbReference>
<dbReference type="SUPFAM" id="SSF51735">
    <property type="entry name" value="NAD(P)-binding Rossmann-fold domains"/>
    <property type="match status" value="1"/>
</dbReference>
<keyword evidence="9" id="KW-0408">Iron</keyword>
<feature type="site" description="Increases basicity of active site Tyr" evidence="10">
    <location>
        <position position="106"/>
    </location>
</feature>
<keyword evidence="4 11" id="KW-0520">NAD</keyword>
<protein>
    <submittedName>
        <fullName evidence="13">6-phospho-beta-glucosidase</fullName>
    </submittedName>
</protein>
<keyword evidence="2 9" id="KW-0479">Metal-binding</keyword>
<keyword evidence="14" id="KW-1185">Reference proteome</keyword>
<evidence type="ECO:0000313" key="13">
    <source>
        <dbReference type="EMBL" id="TYP76700.1"/>
    </source>
</evidence>
<feature type="binding site" evidence="9">
    <location>
        <position position="165"/>
    </location>
    <ligand>
        <name>Mn(2+)</name>
        <dbReference type="ChEBI" id="CHEBI:29035"/>
    </ligand>
</feature>
<dbReference type="PROSITE" id="PS01324">
    <property type="entry name" value="GLYCOSYL_HYDROL_F4"/>
    <property type="match status" value="1"/>
</dbReference>
<evidence type="ECO:0000256" key="8">
    <source>
        <dbReference type="PIRSR" id="PIRSR601088-2"/>
    </source>
</evidence>
<evidence type="ECO:0000256" key="11">
    <source>
        <dbReference type="RuleBase" id="RU361152"/>
    </source>
</evidence>
<keyword evidence="6 11" id="KW-0326">Glycosidase</keyword>
<keyword evidence="9" id="KW-0170">Cobalt</keyword>
<accession>A0A5S5CEC7</accession>
<evidence type="ECO:0000256" key="5">
    <source>
        <dbReference type="ARBA" id="ARBA00023211"/>
    </source>
</evidence>
<dbReference type="PRINTS" id="PR00732">
    <property type="entry name" value="GLHYDRLASE4"/>
</dbReference>
<dbReference type="InterPro" id="IPR001088">
    <property type="entry name" value="Glyco_hydro_4"/>
</dbReference>
<feature type="active site" description="Proton donor" evidence="7">
    <location>
        <position position="166"/>
    </location>
</feature>
<evidence type="ECO:0000256" key="4">
    <source>
        <dbReference type="ARBA" id="ARBA00023027"/>
    </source>
</evidence>
<reference evidence="13 14" key="1">
    <citation type="submission" date="2019-07" db="EMBL/GenBank/DDBJ databases">
        <title>Genomic Encyclopedia of Type Strains, Phase III (KMG-III): the genomes of soil and plant-associated and newly described type strains.</title>
        <authorList>
            <person name="Whitman W."/>
        </authorList>
    </citation>
    <scope>NUCLEOTIDE SEQUENCE [LARGE SCALE GENOMIC DNA]</scope>
    <source>
        <strain evidence="13 14">BL24</strain>
    </source>
</reference>
<dbReference type="PANTHER" id="PTHR32092">
    <property type="entry name" value="6-PHOSPHO-BETA-GLUCOSIDASE-RELATED"/>
    <property type="match status" value="1"/>
</dbReference>
<dbReference type="OrthoDB" id="9808275at2"/>
<keyword evidence="3 11" id="KW-0378">Hydrolase</keyword>
<evidence type="ECO:0000256" key="2">
    <source>
        <dbReference type="ARBA" id="ARBA00022723"/>
    </source>
</evidence>
<feature type="binding site" evidence="9">
    <location>
        <position position="195"/>
    </location>
    <ligand>
        <name>Mn(2+)</name>
        <dbReference type="ChEBI" id="CHEBI:29035"/>
    </ligand>
</feature>
<dbReference type="RefSeq" id="WP_148929087.1">
    <property type="nucleotide sequence ID" value="NZ_VNHS01000003.1"/>
</dbReference>
<dbReference type="GO" id="GO:0016616">
    <property type="term" value="F:oxidoreductase activity, acting on the CH-OH group of donors, NAD or NADP as acceptor"/>
    <property type="evidence" value="ECO:0007669"/>
    <property type="project" value="InterPro"/>
</dbReference>
<dbReference type="Pfam" id="PF02056">
    <property type="entry name" value="Glyco_hydro_4"/>
    <property type="match status" value="1"/>
</dbReference>
<dbReference type="GO" id="GO:0005975">
    <property type="term" value="P:carbohydrate metabolic process"/>
    <property type="evidence" value="ECO:0007669"/>
    <property type="project" value="InterPro"/>
</dbReference>
<dbReference type="Gene3D" id="3.40.50.720">
    <property type="entry name" value="NAD(P)-binding Rossmann-like Domain"/>
    <property type="match status" value="1"/>
</dbReference>